<keyword evidence="1" id="KW-0678">Repressor</keyword>
<gene>
    <name evidence="8" type="ORF">DAI18_15920</name>
</gene>
<proteinExistence type="predicted"/>
<dbReference type="Proteomes" id="UP000244173">
    <property type="component" value="Chromosome"/>
</dbReference>
<dbReference type="InterPro" id="IPR000551">
    <property type="entry name" value="MerR-type_HTH_dom"/>
</dbReference>
<evidence type="ECO:0000256" key="6">
    <source>
        <dbReference type="SAM" id="MobiDB-lite"/>
    </source>
</evidence>
<dbReference type="GO" id="GO:0003700">
    <property type="term" value="F:DNA-binding transcription factor activity"/>
    <property type="evidence" value="ECO:0007669"/>
    <property type="project" value="InterPro"/>
</dbReference>
<keyword evidence="3" id="KW-0238">DNA-binding</keyword>
<dbReference type="SUPFAM" id="SSF46955">
    <property type="entry name" value="Putative DNA-binding domain"/>
    <property type="match status" value="1"/>
</dbReference>
<feature type="domain" description="HTH merR-type" evidence="7">
    <location>
        <begin position="1"/>
        <end position="68"/>
    </location>
</feature>
<dbReference type="OrthoDB" id="5297305at2"/>
<organism evidence="8 9">
    <name type="scientific">Microvirgula aerodenitrificans</name>
    <dbReference type="NCBI Taxonomy" id="57480"/>
    <lineage>
        <taxon>Bacteria</taxon>
        <taxon>Pseudomonadati</taxon>
        <taxon>Pseudomonadota</taxon>
        <taxon>Betaproteobacteria</taxon>
        <taxon>Neisseriales</taxon>
        <taxon>Aquaspirillaceae</taxon>
        <taxon>Microvirgula</taxon>
    </lineage>
</organism>
<dbReference type="PROSITE" id="PS50937">
    <property type="entry name" value="HTH_MERR_2"/>
    <property type="match status" value="1"/>
</dbReference>
<dbReference type="PANTHER" id="PTHR30204">
    <property type="entry name" value="REDOX-CYCLING DRUG-SENSING TRANSCRIPTIONAL ACTIVATOR SOXR"/>
    <property type="match status" value="1"/>
</dbReference>
<evidence type="ECO:0000256" key="3">
    <source>
        <dbReference type="ARBA" id="ARBA00023125"/>
    </source>
</evidence>
<accession>A0A2S0PDE6</accession>
<dbReference type="AlphaFoldDB" id="A0A2S0PDE6"/>
<dbReference type="PANTHER" id="PTHR30204:SF69">
    <property type="entry name" value="MERR-FAMILY TRANSCRIPTIONAL REGULATOR"/>
    <property type="match status" value="1"/>
</dbReference>
<keyword evidence="4" id="KW-0804">Transcription</keyword>
<dbReference type="InterPro" id="IPR047057">
    <property type="entry name" value="MerR_fam"/>
</dbReference>
<evidence type="ECO:0000313" key="8">
    <source>
        <dbReference type="EMBL" id="AVY95362.1"/>
    </source>
</evidence>
<evidence type="ECO:0000256" key="5">
    <source>
        <dbReference type="SAM" id="Coils"/>
    </source>
</evidence>
<sequence length="140" mass="15682">MYIGELAKRSGASARAIRLYESLGLLGQVQRQGSYRVYRDESVALVQMIRQALALGLRLAELAPVLNGDGEPDWDRLAALLAQKRASLRQEIARLERLDQELICIEAEIRACTDLQQRSPACEPVRSRHQQKDASVLETP</sequence>
<dbReference type="InterPro" id="IPR009061">
    <property type="entry name" value="DNA-bd_dom_put_sf"/>
</dbReference>
<evidence type="ECO:0000313" key="9">
    <source>
        <dbReference type="Proteomes" id="UP000244173"/>
    </source>
</evidence>
<protein>
    <submittedName>
        <fullName evidence="8">MerR family transcriptional regulator</fullName>
    </submittedName>
</protein>
<dbReference type="PRINTS" id="PR00040">
    <property type="entry name" value="HTHMERR"/>
</dbReference>
<dbReference type="Gene3D" id="1.10.1660.10">
    <property type="match status" value="1"/>
</dbReference>
<feature type="coiled-coil region" evidence="5">
    <location>
        <begin position="78"/>
        <end position="115"/>
    </location>
</feature>
<keyword evidence="9" id="KW-1185">Reference proteome</keyword>
<dbReference type="EMBL" id="CP028519">
    <property type="protein sequence ID" value="AVY95362.1"/>
    <property type="molecule type" value="Genomic_DNA"/>
</dbReference>
<dbReference type="KEGG" id="maer:DAI18_15920"/>
<evidence type="ECO:0000259" key="7">
    <source>
        <dbReference type="PROSITE" id="PS50937"/>
    </source>
</evidence>
<name>A0A2S0PDE6_9NEIS</name>
<dbReference type="RefSeq" id="WP_107889903.1">
    <property type="nucleotide sequence ID" value="NZ_CP028519.1"/>
</dbReference>
<evidence type="ECO:0000256" key="4">
    <source>
        <dbReference type="ARBA" id="ARBA00023163"/>
    </source>
</evidence>
<dbReference type="SMART" id="SM00422">
    <property type="entry name" value="HTH_MERR"/>
    <property type="match status" value="1"/>
</dbReference>
<reference evidence="8 9" key="1">
    <citation type="submission" date="2018-04" db="EMBL/GenBank/DDBJ databases">
        <title>Denitrifier Microvirgula.</title>
        <authorList>
            <person name="Anderson E."/>
            <person name="Jang J."/>
            <person name="Ishii S."/>
        </authorList>
    </citation>
    <scope>NUCLEOTIDE SEQUENCE [LARGE SCALE GENOMIC DNA]</scope>
    <source>
        <strain evidence="8 9">BE2.4</strain>
    </source>
</reference>
<keyword evidence="2" id="KW-0805">Transcription regulation</keyword>
<evidence type="ECO:0000256" key="1">
    <source>
        <dbReference type="ARBA" id="ARBA00022491"/>
    </source>
</evidence>
<dbReference type="Pfam" id="PF13411">
    <property type="entry name" value="MerR_1"/>
    <property type="match status" value="1"/>
</dbReference>
<dbReference type="STRING" id="1122240.GCA_000620105_02751"/>
<dbReference type="GO" id="GO:0003677">
    <property type="term" value="F:DNA binding"/>
    <property type="evidence" value="ECO:0007669"/>
    <property type="project" value="UniProtKB-KW"/>
</dbReference>
<feature type="region of interest" description="Disordered" evidence="6">
    <location>
        <begin position="120"/>
        <end position="140"/>
    </location>
</feature>
<evidence type="ECO:0000256" key="2">
    <source>
        <dbReference type="ARBA" id="ARBA00023015"/>
    </source>
</evidence>
<keyword evidence="5" id="KW-0175">Coiled coil</keyword>